<feature type="binding site" evidence="5">
    <location>
        <position position="280"/>
    </location>
    <ligand>
        <name>N(2)-acetyl-L-ornithine</name>
        <dbReference type="ChEBI" id="CHEBI:57805"/>
    </ligand>
</feature>
<dbReference type="InterPro" id="IPR004636">
    <property type="entry name" value="AcOrn/SuccOrn_fam"/>
</dbReference>
<feature type="binding site" evidence="5">
    <location>
        <position position="141"/>
    </location>
    <ligand>
        <name>N(2)-acetyl-L-ornithine</name>
        <dbReference type="ChEBI" id="CHEBI:57805"/>
    </ligand>
</feature>
<name>A0ABM6ET39_9CLOT</name>
<sequence>MMIETIVQEGNQYIMNTYKRVPVAFVEGKDCYLTDTQGQKYLDMIGGLGACGLGHNHPVVTKAIQKQAEKLIHVSNIYWIEEQVELAKLLVENSFGDKAFFCNSGAEANEAAIKLARKYAYKKYGENRNEIIAMTSSFHGRTLGTLSVTHNKKYQEGYGPIPTGFKFANFNDINSLKSMINENTCGVIMEPIQGEGGVTAAEMAFIKEVKALCQEKDIVLIFDEVQCGIARTGKLFAHENYGVEPDIMTLAKALGSGVPIGAIIAKDKLAEAFSPGDHGTTFGGNPLASAVALATMKFMIEEKLWEKVEAKGKYFAEKLEEFVAKYPWAKKVKGKGLMVGLELEIEGAPIVEKAFKEGLLMNCTAGKVLRFLPPLIVGEQEIQKTVDILGKIFHEVGEEQ</sequence>
<dbReference type="PIRSF" id="PIRSF000521">
    <property type="entry name" value="Transaminase_4ab_Lys_Orn"/>
    <property type="match status" value="1"/>
</dbReference>
<evidence type="ECO:0000256" key="3">
    <source>
        <dbReference type="ARBA" id="ARBA00022679"/>
    </source>
</evidence>
<dbReference type="EC" id="2.6.1.11" evidence="5"/>
<evidence type="ECO:0000313" key="6">
    <source>
        <dbReference type="EMBL" id="AOY76106.1"/>
    </source>
</evidence>
<accession>A0ABM6ET39</accession>
<keyword evidence="5" id="KW-0055">Arginine biosynthesis</keyword>
<dbReference type="Proteomes" id="UP000177894">
    <property type="component" value="Chromosome"/>
</dbReference>
<evidence type="ECO:0000313" key="7">
    <source>
        <dbReference type="Proteomes" id="UP000177894"/>
    </source>
</evidence>
<keyword evidence="5" id="KW-0963">Cytoplasm</keyword>
<dbReference type="InterPro" id="IPR015422">
    <property type="entry name" value="PyrdxlP-dep_Trfase_small"/>
</dbReference>
<dbReference type="NCBIfam" id="TIGR00707">
    <property type="entry name" value="argD"/>
    <property type="match status" value="1"/>
</dbReference>
<comment type="cofactor">
    <cofactor evidence="5">
        <name>pyridoxal 5'-phosphate</name>
        <dbReference type="ChEBI" id="CHEBI:597326"/>
    </cofactor>
    <text evidence="5">Binds 1 pyridoxal phosphate per subunit.</text>
</comment>
<evidence type="ECO:0000256" key="4">
    <source>
        <dbReference type="ARBA" id="ARBA00022898"/>
    </source>
</evidence>
<dbReference type="InterPro" id="IPR015421">
    <property type="entry name" value="PyrdxlP-dep_Trfase_major"/>
</dbReference>
<evidence type="ECO:0000256" key="2">
    <source>
        <dbReference type="ARBA" id="ARBA00022605"/>
    </source>
</evidence>
<feature type="binding site" evidence="5">
    <location>
        <position position="138"/>
    </location>
    <ligand>
        <name>pyridoxal 5'-phosphate</name>
        <dbReference type="ChEBI" id="CHEBI:597326"/>
    </ligand>
</feature>
<dbReference type="GO" id="GO:0008483">
    <property type="term" value="F:transaminase activity"/>
    <property type="evidence" value="ECO:0007669"/>
    <property type="project" value="UniProtKB-KW"/>
</dbReference>
<feature type="binding site" evidence="5">
    <location>
        <position position="281"/>
    </location>
    <ligand>
        <name>pyridoxal 5'-phosphate</name>
        <dbReference type="ChEBI" id="CHEBI:597326"/>
    </ligand>
</feature>
<dbReference type="InterPro" id="IPR049704">
    <property type="entry name" value="Aminotrans_3_PPA_site"/>
</dbReference>
<evidence type="ECO:0000256" key="5">
    <source>
        <dbReference type="HAMAP-Rule" id="MF_01107"/>
    </source>
</evidence>
<dbReference type="EMBL" id="CP017603">
    <property type="protein sequence ID" value="AOY76106.1"/>
    <property type="molecule type" value="Genomic_DNA"/>
</dbReference>
<organism evidence="6 7">
    <name type="scientific">Clostridium formicaceticum</name>
    <dbReference type="NCBI Taxonomy" id="1497"/>
    <lineage>
        <taxon>Bacteria</taxon>
        <taxon>Bacillati</taxon>
        <taxon>Bacillota</taxon>
        <taxon>Clostridia</taxon>
        <taxon>Eubacteriales</taxon>
        <taxon>Clostridiaceae</taxon>
        <taxon>Clostridium</taxon>
    </lineage>
</organism>
<comment type="subunit">
    <text evidence="5">Homodimer.</text>
</comment>
<evidence type="ECO:0000256" key="1">
    <source>
        <dbReference type="ARBA" id="ARBA00022576"/>
    </source>
</evidence>
<dbReference type="SUPFAM" id="SSF53383">
    <property type="entry name" value="PLP-dependent transferases"/>
    <property type="match status" value="1"/>
</dbReference>
<comment type="miscellaneous">
    <text evidence="5">May also have succinyldiaminopimelate aminotransferase activity, thus carrying out the corresponding step in lysine biosynthesis.</text>
</comment>
<dbReference type="InterPro" id="IPR005814">
    <property type="entry name" value="Aminotrans_3"/>
</dbReference>
<comment type="similarity">
    <text evidence="5">Belongs to the class-III pyridoxal-phosphate-dependent aminotransferase family. ArgD subfamily.</text>
</comment>
<keyword evidence="3 5" id="KW-0808">Transferase</keyword>
<dbReference type="InterPro" id="IPR015424">
    <property type="entry name" value="PyrdxlP-dep_Trfase"/>
</dbReference>
<feature type="modified residue" description="N6-(pyridoxal phosphate)lysine" evidence="5">
    <location>
        <position position="252"/>
    </location>
</feature>
<protein>
    <recommendedName>
        <fullName evidence="5">Acetylornithine aminotransferase</fullName>
        <shortName evidence="5">ACOAT</shortName>
        <ecNumber evidence="5">2.6.1.11</ecNumber>
    </recommendedName>
</protein>
<dbReference type="CDD" id="cd00610">
    <property type="entry name" value="OAT_like"/>
    <property type="match status" value="1"/>
</dbReference>
<keyword evidence="1 5" id="KW-0032">Aminotransferase</keyword>
<dbReference type="HAMAP" id="MF_01107">
    <property type="entry name" value="ArgD_aminotrans_3"/>
    <property type="match status" value="1"/>
</dbReference>
<reference evidence="6 7" key="1">
    <citation type="submission" date="2016-10" db="EMBL/GenBank/DDBJ databases">
        <title>Complete Genome Sequence of Acetogen Clostridium formicoaceticum ATCC 27076.</title>
        <authorList>
            <person name="Bao T."/>
            <person name="Cheng C."/>
            <person name="Zhao J."/>
            <person name="Yang S.-T."/>
            <person name="Wang J."/>
            <person name="Wang M."/>
        </authorList>
    </citation>
    <scope>NUCLEOTIDE SEQUENCE [LARGE SCALE GENOMIC DNA]</scope>
    <source>
        <strain evidence="6 7">ATCC 27076</strain>
    </source>
</reference>
<keyword evidence="7" id="KW-1185">Reference proteome</keyword>
<dbReference type="PANTHER" id="PTHR11986">
    <property type="entry name" value="AMINOTRANSFERASE CLASS III"/>
    <property type="match status" value="1"/>
</dbReference>
<dbReference type="InterPro" id="IPR050103">
    <property type="entry name" value="Class-III_PLP-dep_AT"/>
</dbReference>
<comment type="subcellular location">
    <subcellularLocation>
        <location evidence="5">Cytoplasm</location>
    </subcellularLocation>
</comment>
<keyword evidence="4 5" id="KW-0663">Pyridoxal phosphate</keyword>
<dbReference type="NCBIfam" id="NF002325">
    <property type="entry name" value="PRK01278.1"/>
    <property type="match status" value="1"/>
</dbReference>
<gene>
    <name evidence="5" type="primary">argD</name>
    <name evidence="6" type="ORF">BJL90_09455</name>
</gene>
<keyword evidence="2 5" id="KW-0028">Amino-acid biosynthesis</keyword>
<dbReference type="PROSITE" id="PS00600">
    <property type="entry name" value="AA_TRANSFER_CLASS_3"/>
    <property type="match status" value="1"/>
</dbReference>
<feature type="binding site" evidence="5">
    <location>
        <begin position="105"/>
        <end position="106"/>
    </location>
    <ligand>
        <name>pyridoxal 5'-phosphate</name>
        <dbReference type="ChEBI" id="CHEBI:597326"/>
    </ligand>
</feature>
<dbReference type="PANTHER" id="PTHR11986:SF79">
    <property type="entry name" value="ACETYLORNITHINE AMINOTRANSFERASE, MITOCHONDRIAL"/>
    <property type="match status" value="1"/>
</dbReference>
<comment type="pathway">
    <text evidence="5">Amino-acid biosynthesis; L-arginine biosynthesis; N(2)-acetyl-L-ornithine from L-glutamate: step 4/4.</text>
</comment>
<dbReference type="Pfam" id="PF00202">
    <property type="entry name" value="Aminotran_3"/>
    <property type="match status" value="1"/>
</dbReference>
<proteinExistence type="inferred from homology"/>
<dbReference type="Gene3D" id="3.90.1150.10">
    <property type="entry name" value="Aspartate Aminotransferase, domain 1"/>
    <property type="match status" value="1"/>
</dbReference>
<comment type="catalytic activity">
    <reaction evidence="5">
        <text>N(2)-acetyl-L-ornithine + 2-oxoglutarate = N-acetyl-L-glutamate 5-semialdehyde + L-glutamate</text>
        <dbReference type="Rhea" id="RHEA:18049"/>
        <dbReference type="ChEBI" id="CHEBI:16810"/>
        <dbReference type="ChEBI" id="CHEBI:29123"/>
        <dbReference type="ChEBI" id="CHEBI:29985"/>
        <dbReference type="ChEBI" id="CHEBI:57805"/>
        <dbReference type="EC" id="2.6.1.11"/>
    </reaction>
</comment>
<feature type="binding site" evidence="5">
    <location>
        <begin position="223"/>
        <end position="226"/>
    </location>
    <ligand>
        <name>pyridoxal 5'-phosphate</name>
        <dbReference type="ChEBI" id="CHEBI:597326"/>
    </ligand>
</feature>
<dbReference type="Gene3D" id="3.40.640.10">
    <property type="entry name" value="Type I PLP-dependent aspartate aminotransferase-like (Major domain)"/>
    <property type="match status" value="1"/>
</dbReference>